<dbReference type="OrthoDB" id="103819at2759"/>
<evidence type="ECO:0000313" key="2">
    <source>
        <dbReference type="EMBL" id="CAH0052066.1"/>
    </source>
</evidence>
<feature type="compositionally biased region" description="Basic and acidic residues" evidence="1">
    <location>
        <begin position="39"/>
        <end position="55"/>
    </location>
</feature>
<organism evidence="2 3">
    <name type="scientific">Clonostachys solani</name>
    <dbReference type="NCBI Taxonomy" id="160281"/>
    <lineage>
        <taxon>Eukaryota</taxon>
        <taxon>Fungi</taxon>
        <taxon>Dikarya</taxon>
        <taxon>Ascomycota</taxon>
        <taxon>Pezizomycotina</taxon>
        <taxon>Sordariomycetes</taxon>
        <taxon>Hypocreomycetidae</taxon>
        <taxon>Hypocreales</taxon>
        <taxon>Bionectriaceae</taxon>
        <taxon>Clonostachys</taxon>
    </lineage>
</organism>
<comment type="caution">
    <text evidence="2">The sequence shown here is derived from an EMBL/GenBank/DDBJ whole genome shotgun (WGS) entry which is preliminary data.</text>
</comment>
<keyword evidence="3" id="KW-1185">Reference proteome</keyword>
<feature type="compositionally biased region" description="Polar residues" evidence="1">
    <location>
        <begin position="80"/>
        <end position="122"/>
    </location>
</feature>
<proteinExistence type="predicted"/>
<dbReference type="EMBL" id="CABFOC020000043">
    <property type="protein sequence ID" value="CAH0052066.1"/>
    <property type="molecule type" value="Genomic_DNA"/>
</dbReference>
<name>A0A9N9ZAS2_9HYPO</name>
<dbReference type="Proteomes" id="UP000775872">
    <property type="component" value="Unassembled WGS sequence"/>
</dbReference>
<accession>A0A9N9ZAS2</accession>
<feature type="compositionally biased region" description="Low complexity" evidence="1">
    <location>
        <begin position="8"/>
        <end position="23"/>
    </location>
</feature>
<evidence type="ECO:0000313" key="3">
    <source>
        <dbReference type="Proteomes" id="UP000775872"/>
    </source>
</evidence>
<feature type="region of interest" description="Disordered" evidence="1">
    <location>
        <begin position="80"/>
        <end position="140"/>
    </location>
</feature>
<sequence>MSAMLNRPQQGQPQAEASQQEQSSTIGVLDDEDQDYDDTAVHDESFGQAGERHGPEGNPTESFAIALRIEELNRTISQLSLAQPQPDKTTSGSTTQTAQHASHINSSPGLVNNTPSSGVTSSYEEKQTPPTQPEFEGESSLSAHATFATKFLQSCVSNSPSSKVMLEMTSVLDTLKAIVDSQKQKADTLETLYPNARPLPAGASLRQLPPLSIEHALACLRLVQENSRIRALWLMDVQTLSQFTGHFIKVCSPGPATEADLIIVYAGFYWLFEECSKEVSDDSLKEAYNMQTIICRDNLETTLARLPFHLMATLDNAFALTLAVGILRLHVENVADRV</sequence>
<dbReference type="AlphaFoldDB" id="A0A9N9ZAS2"/>
<feature type="compositionally biased region" description="Acidic residues" evidence="1">
    <location>
        <begin position="29"/>
        <end position="38"/>
    </location>
</feature>
<evidence type="ECO:0000256" key="1">
    <source>
        <dbReference type="SAM" id="MobiDB-lite"/>
    </source>
</evidence>
<feature type="region of interest" description="Disordered" evidence="1">
    <location>
        <begin position="1"/>
        <end position="65"/>
    </location>
</feature>
<protein>
    <submittedName>
        <fullName evidence="2">Uncharacterized protein</fullName>
    </submittedName>
</protein>
<gene>
    <name evidence="2" type="ORF">CSOL1703_00014984</name>
</gene>
<reference evidence="2" key="1">
    <citation type="submission" date="2021-10" db="EMBL/GenBank/DDBJ databases">
        <authorList>
            <person name="Piombo E."/>
        </authorList>
    </citation>
    <scope>NUCLEOTIDE SEQUENCE</scope>
</reference>